<comment type="caution">
    <text evidence="1">The sequence shown here is derived from an EMBL/GenBank/DDBJ whole genome shotgun (WGS) entry which is preliminary data.</text>
</comment>
<proteinExistence type="predicted"/>
<evidence type="ECO:0000313" key="1">
    <source>
        <dbReference type="EMBL" id="EPS43396.1"/>
    </source>
</evidence>
<organism evidence="1 2">
    <name type="scientific">Dactylellina haptotyla (strain CBS 200.50)</name>
    <name type="common">Nematode-trapping fungus</name>
    <name type="synonym">Monacrosporium haptotylum</name>
    <dbReference type="NCBI Taxonomy" id="1284197"/>
    <lineage>
        <taxon>Eukaryota</taxon>
        <taxon>Fungi</taxon>
        <taxon>Dikarya</taxon>
        <taxon>Ascomycota</taxon>
        <taxon>Pezizomycotina</taxon>
        <taxon>Orbiliomycetes</taxon>
        <taxon>Orbiliales</taxon>
        <taxon>Orbiliaceae</taxon>
        <taxon>Dactylellina</taxon>
    </lineage>
</organism>
<reference evidence="1 2" key="1">
    <citation type="journal article" date="2013" name="PLoS Genet.">
        <title>Genomic mechanisms accounting for the adaptation to parasitism in nematode-trapping fungi.</title>
        <authorList>
            <person name="Meerupati T."/>
            <person name="Andersson K.M."/>
            <person name="Friman E."/>
            <person name="Kumar D."/>
            <person name="Tunlid A."/>
            <person name="Ahren D."/>
        </authorList>
    </citation>
    <scope>NUCLEOTIDE SEQUENCE [LARGE SCALE GENOMIC DNA]</scope>
    <source>
        <strain evidence="1 2">CBS 200.50</strain>
    </source>
</reference>
<evidence type="ECO:0000313" key="2">
    <source>
        <dbReference type="Proteomes" id="UP000015100"/>
    </source>
</evidence>
<dbReference type="InterPro" id="IPR011990">
    <property type="entry name" value="TPR-like_helical_dom_sf"/>
</dbReference>
<name>S8AQR2_DACHA</name>
<dbReference type="AlphaFoldDB" id="S8AQR2"/>
<accession>S8AQR2</accession>
<dbReference type="SUPFAM" id="SSF48452">
    <property type="entry name" value="TPR-like"/>
    <property type="match status" value="1"/>
</dbReference>
<keyword evidence="2" id="KW-1185">Reference proteome</keyword>
<dbReference type="HOGENOM" id="CLU_430210_0_0_1"/>
<reference evidence="2" key="2">
    <citation type="submission" date="2013-04" db="EMBL/GenBank/DDBJ databases">
        <title>Genomic mechanisms accounting for the adaptation to parasitism in nematode-trapping fungi.</title>
        <authorList>
            <person name="Ahren D.G."/>
        </authorList>
    </citation>
    <scope>NUCLEOTIDE SEQUENCE [LARGE SCALE GENOMIC DNA]</scope>
    <source>
        <strain evidence="2">CBS 200.50</strain>
    </source>
</reference>
<gene>
    <name evidence="1" type="ORF">H072_2610</name>
</gene>
<sequence length="636" mass="72478">MPTENTQWIIADDAGTEEPNIAFAKYALWNWRSHLRKLLKSISPEDKAFVITSIYNILTNPTIIASHFQNPANGIDADTSQEYIIEGDFWDPILTWIQDQEGLNFCSPKINTWATNSNQNRSLLMEPSVNELYRLLLSGKIFPIHTMHPPFSYRRPLDCIAIYLSKYQDLLINPTDWLEKRRRRVCLEDVLTIVERPNMKQDAIWYASVANMLYLANLGAITESVSADYYSRALSEHRGIDGLGVVLRAKLARAYNRLYLDNPPVPSTFQDDENPIKLMEDAISMAERIHPNLDALGYSELRAVNVAPLRYKTHFVLRPWVCSRRELAGMVADLAEWKLSYQKVSPSTPEERNALWEKAFMINPHSDDILNHILAYLPPAERHKELAKMYQMLSGLESLKEPPISRLTEHLISLATSSGLSQAHEILSTAVGNREFSYRYLQEVLEILKAQGDVGQIAKAELAIGNIYEADGDAEKAIEFQEKFIAKCIFRNKSGGLKFNPKLGSVHNELRWIISKIAESISVILSDGGRPESSKLPYVEKLKQLDGFNSIFMATPGYHFHYETLEHILGPVVALGLYYWLAGDKDTSTKYLKKCIQQSLQCFKDANDVGDECFVNRNYLNRRYREWAHVNIAAIG</sequence>
<dbReference type="EMBL" id="AQGS01000079">
    <property type="protein sequence ID" value="EPS43396.1"/>
    <property type="molecule type" value="Genomic_DNA"/>
</dbReference>
<protein>
    <submittedName>
        <fullName evidence="1">Uncharacterized protein</fullName>
    </submittedName>
</protein>
<dbReference type="Proteomes" id="UP000015100">
    <property type="component" value="Unassembled WGS sequence"/>
</dbReference>
<dbReference type="OrthoDB" id="448455at2759"/>
<dbReference type="Gene3D" id="1.25.40.10">
    <property type="entry name" value="Tetratricopeptide repeat domain"/>
    <property type="match status" value="1"/>
</dbReference>